<feature type="transmembrane region" description="Helical" evidence="2">
    <location>
        <begin position="234"/>
        <end position="254"/>
    </location>
</feature>
<feature type="transmembrane region" description="Helical" evidence="2">
    <location>
        <begin position="20"/>
        <end position="39"/>
    </location>
</feature>
<keyword evidence="5" id="KW-1185">Reference proteome</keyword>
<dbReference type="Pfam" id="PF16927">
    <property type="entry name" value="HisKA_7TM"/>
    <property type="match status" value="1"/>
</dbReference>
<dbReference type="AlphaFoldDB" id="A0A7X9UD83"/>
<comment type="caution">
    <text evidence="4">The sequence shown here is derived from an EMBL/GenBank/DDBJ whole genome shotgun (WGS) entry which is preliminary data.</text>
</comment>
<keyword evidence="2" id="KW-0472">Membrane</keyword>
<feature type="transmembrane region" description="Helical" evidence="2">
    <location>
        <begin position="69"/>
        <end position="87"/>
    </location>
</feature>
<evidence type="ECO:0000256" key="1">
    <source>
        <dbReference type="SAM" id="Coils"/>
    </source>
</evidence>
<evidence type="ECO:0000313" key="4">
    <source>
        <dbReference type="EMBL" id="NMF56248.1"/>
    </source>
</evidence>
<keyword evidence="1" id="KW-0175">Coiled coil</keyword>
<feature type="transmembrane region" description="Helical" evidence="2">
    <location>
        <begin position="202"/>
        <end position="222"/>
    </location>
</feature>
<feature type="transmembrane region" description="Helical" evidence="2">
    <location>
        <begin position="163"/>
        <end position="182"/>
    </location>
</feature>
<feature type="coiled-coil region" evidence="1">
    <location>
        <begin position="359"/>
        <end position="393"/>
    </location>
</feature>
<name>A0A7X9UD83_9ACTN</name>
<dbReference type="EMBL" id="JABBCP010000007">
    <property type="protein sequence ID" value="NMF56248.1"/>
    <property type="molecule type" value="Genomic_DNA"/>
</dbReference>
<evidence type="ECO:0000259" key="3">
    <source>
        <dbReference type="Pfam" id="PF16927"/>
    </source>
</evidence>
<feature type="transmembrane region" description="Helical" evidence="2">
    <location>
        <begin position="128"/>
        <end position="151"/>
    </location>
</feature>
<evidence type="ECO:0000313" key="5">
    <source>
        <dbReference type="Proteomes" id="UP000546970"/>
    </source>
</evidence>
<organism evidence="4 5">
    <name type="scientific">Collinsella acetigenes</name>
    <dbReference type="NCBI Taxonomy" id="2713419"/>
    <lineage>
        <taxon>Bacteria</taxon>
        <taxon>Bacillati</taxon>
        <taxon>Actinomycetota</taxon>
        <taxon>Coriobacteriia</taxon>
        <taxon>Coriobacteriales</taxon>
        <taxon>Coriobacteriaceae</taxon>
        <taxon>Collinsella</taxon>
    </lineage>
</organism>
<dbReference type="Proteomes" id="UP000546970">
    <property type="component" value="Unassembled WGS sequence"/>
</dbReference>
<feature type="transmembrane region" description="Helical" evidence="2">
    <location>
        <begin position="99"/>
        <end position="116"/>
    </location>
</feature>
<dbReference type="InterPro" id="IPR031621">
    <property type="entry name" value="HisKA_7TM"/>
</dbReference>
<evidence type="ECO:0000256" key="2">
    <source>
        <dbReference type="SAM" id="Phobius"/>
    </source>
</evidence>
<accession>A0A7X9UD83</accession>
<feature type="domain" description="Histidine kinase N-terminal 7TM region" evidence="3">
    <location>
        <begin position="71"/>
        <end position="276"/>
    </location>
</feature>
<proteinExistence type="predicted"/>
<gene>
    <name evidence="4" type="ORF">HF320_07925</name>
</gene>
<reference evidence="4 5" key="1">
    <citation type="submission" date="2020-04" db="EMBL/GenBank/DDBJ databases">
        <title>Collinsella sp. KGMB02528 nov., an anaerobic actinobacterium isolated from human feces.</title>
        <authorList>
            <person name="Han K.-I."/>
            <person name="Eom M.K."/>
            <person name="Kim J.-S."/>
            <person name="Lee K.C."/>
            <person name="Suh M.K."/>
            <person name="Park S.-H."/>
            <person name="Lee J.H."/>
            <person name="Kang S.W."/>
            <person name="Park J.-E."/>
            <person name="Oh B.S."/>
            <person name="Yu S.Y."/>
            <person name="Choi S.-H."/>
            <person name="Lee D.H."/>
            <person name="Yoon H."/>
            <person name="Kim B.-Y."/>
            <person name="Lee J.H."/>
            <person name="Lee J.-S."/>
        </authorList>
    </citation>
    <scope>NUCLEOTIDE SEQUENCE [LARGE SCALE GENOMIC DNA]</scope>
    <source>
        <strain evidence="4 5">KGMB02528</strain>
    </source>
</reference>
<dbReference type="RefSeq" id="WP_169277819.1">
    <property type="nucleotide sequence ID" value="NZ_JABBCP010000007.1"/>
</dbReference>
<keyword evidence="2" id="KW-0812">Transmembrane</keyword>
<keyword evidence="2" id="KW-1133">Transmembrane helix</keyword>
<protein>
    <submittedName>
        <fullName evidence="4">Tat pathway signal protein</fullName>
    </submittedName>
</protein>
<sequence>MPRFLSDVPHEIYRRRAFAIAAIVTGLFLLLFVSLPLLFRSDPFLSSRTPAYEEVSTEVFENLVQSSSFPLLIASIVFSIWGVSIYLRCLDAVLRRRLVAIAAICTLWMIEVVVKYKSFTQAYTSLLWYLYYVPMTFIPLLFQLCGFRLAGLERRRAWRRYRVVLLALASVIVLFVLTNDLHHQVFCFDPSSDGWANDYTYGWGYAVVLVWSAVNYVGFFILVGLSSSYRIRRFTLTAALVFIAGAFFAISYALRVPWAWKLNFSLVYCIFCVMVLEICLESGVFPSYHDIAGIFDTLPLDLKVMTHDFEVAYATPASEPLADGVCDELRAQEHGRMHAFTVISKPDVMYRAFPLMGGYALLGQNVQELNELNAELANRRAELQRQNELLAADYDLKAHLADQEAEALLIQDVDQALARSLSSLYDLLSSLPPLTDETSLDERYRLLQCAKMHIAYCKRKGSLTLARHGESGFDRDRIQLIANELASDLRTLGVDCASIIAIGLPMHASAVSSLYDCVYDFAFFAYTTERPALMYHLSDHDPGSVELRATLVSTDDIDLSSVPAARELERALQGRDVAYRLEGEPGELRMIVLMPRAGE</sequence>